<feature type="non-terminal residue" evidence="1">
    <location>
        <position position="1"/>
    </location>
</feature>
<protein>
    <submittedName>
        <fullName evidence="1">Uncharacterized protein</fullName>
    </submittedName>
</protein>
<reference evidence="1 2" key="1">
    <citation type="journal article" date="2013" name="BMC Genomics">
        <title>The miniature genome of a carnivorous plant Genlisea aurea contains a low number of genes and short non-coding sequences.</title>
        <authorList>
            <person name="Leushkin E.V."/>
            <person name="Sutormin R.A."/>
            <person name="Nabieva E.R."/>
            <person name="Penin A.A."/>
            <person name="Kondrashov A.S."/>
            <person name="Logacheva M.D."/>
        </authorList>
    </citation>
    <scope>NUCLEOTIDE SEQUENCE [LARGE SCALE GENOMIC DNA]</scope>
</reference>
<dbReference type="Proteomes" id="UP000015453">
    <property type="component" value="Unassembled WGS sequence"/>
</dbReference>
<keyword evidence="2" id="KW-1185">Reference proteome</keyword>
<evidence type="ECO:0000313" key="1">
    <source>
        <dbReference type="EMBL" id="EPS60164.1"/>
    </source>
</evidence>
<dbReference type="AlphaFoldDB" id="S8C0I8"/>
<gene>
    <name evidence="1" type="ORF">M569_14641</name>
</gene>
<dbReference type="EMBL" id="AUSU01007774">
    <property type="protein sequence ID" value="EPS60164.1"/>
    <property type="molecule type" value="Genomic_DNA"/>
</dbReference>
<name>S8C0I8_9LAMI</name>
<accession>S8C0I8</accession>
<feature type="non-terminal residue" evidence="1">
    <location>
        <position position="86"/>
    </location>
</feature>
<proteinExistence type="predicted"/>
<sequence>LLIPIQESCLILRILNGSFHAIEALKDQFAIRFTSFFESKSNAEFFYSSVDQNAMEFPNGANPKRDAVFNSLDAMLKGSLDRLKSM</sequence>
<evidence type="ECO:0000313" key="2">
    <source>
        <dbReference type="Proteomes" id="UP000015453"/>
    </source>
</evidence>
<organism evidence="1 2">
    <name type="scientific">Genlisea aurea</name>
    <dbReference type="NCBI Taxonomy" id="192259"/>
    <lineage>
        <taxon>Eukaryota</taxon>
        <taxon>Viridiplantae</taxon>
        <taxon>Streptophyta</taxon>
        <taxon>Embryophyta</taxon>
        <taxon>Tracheophyta</taxon>
        <taxon>Spermatophyta</taxon>
        <taxon>Magnoliopsida</taxon>
        <taxon>eudicotyledons</taxon>
        <taxon>Gunneridae</taxon>
        <taxon>Pentapetalae</taxon>
        <taxon>asterids</taxon>
        <taxon>lamiids</taxon>
        <taxon>Lamiales</taxon>
        <taxon>Lentibulariaceae</taxon>
        <taxon>Genlisea</taxon>
    </lineage>
</organism>
<comment type="caution">
    <text evidence="1">The sequence shown here is derived from an EMBL/GenBank/DDBJ whole genome shotgun (WGS) entry which is preliminary data.</text>
</comment>